<sequence length="330" mass="35932">MGDQKVAAKINDYLFIGQVGVMAPIQPGKFFSAAGSDRIAGMASQEFTISRNDGRILTIAFAAEGCGAYCEDYNTYHSFDIKTGRTLGADDLLTESGMRNLAQKMAKERQSQYRRQLVSLKKDLKAAQKEHKPDSQNTISDLNDRIALNTDCLGDVGNTESLPSAAAMLSTFRYFNYELAEQAFKLTAGRCSNHAMRALDDVGDVTLAIPYAELKPYLTGYGKALLLGEGSGAPKNNVYGQLLRGKMGSKIAITMVLYKESDNSVGGVYFYDKYRKPIKLSGRQSGDALELSEDAVQGSTDKATMHLAISGDRLRGQWTGKTELPVDLAP</sequence>
<evidence type="ECO:0000313" key="2">
    <source>
        <dbReference type="Proteomes" id="UP000030302"/>
    </source>
</evidence>
<dbReference type="KEGG" id="care:LT85_3359"/>
<accession>A0A0A1FHX9</accession>
<evidence type="ECO:0000313" key="1">
    <source>
        <dbReference type="EMBL" id="AIY42517.1"/>
    </source>
</evidence>
<organism evidence="1 2">
    <name type="scientific">Collimonas arenae</name>
    <dbReference type="NCBI Taxonomy" id="279058"/>
    <lineage>
        <taxon>Bacteria</taxon>
        <taxon>Pseudomonadati</taxon>
        <taxon>Pseudomonadota</taxon>
        <taxon>Betaproteobacteria</taxon>
        <taxon>Burkholderiales</taxon>
        <taxon>Oxalobacteraceae</taxon>
        <taxon>Collimonas</taxon>
    </lineage>
</organism>
<protein>
    <submittedName>
        <fullName evidence="1">Uncharacterized protein</fullName>
    </submittedName>
</protein>
<dbReference type="HOGENOM" id="CLU_768828_0_0_4"/>
<reference evidence="2" key="1">
    <citation type="journal article" date="2014" name="Soil Biol. Biochem.">
        <title>Structure and function of bacterial communities in ageing soils: Insights from the Mendocino ecological staircase.</title>
        <authorList>
            <person name="Uroz S."/>
            <person name="Tech J.J."/>
            <person name="Sawaya N.A."/>
            <person name="Frey-Klett P."/>
            <person name="Leveau J.H.J."/>
        </authorList>
    </citation>
    <scope>NUCLEOTIDE SEQUENCE [LARGE SCALE GENOMIC DNA]</scope>
    <source>
        <strain evidence="2">Cal35</strain>
    </source>
</reference>
<name>A0A0A1FHX9_9BURK</name>
<keyword evidence="2" id="KW-1185">Reference proteome</keyword>
<gene>
    <name evidence="1" type="ORF">LT85_3359</name>
</gene>
<proteinExistence type="predicted"/>
<dbReference type="STRING" id="279058.LT85_3359"/>
<dbReference type="Proteomes" id="UP000030302">
    <property type="component" value="Chromosome"/>
</dbReference>
<dbReference type="EMBL" id="CP009962">
    <property type="protein sequence ID" value="AIY42517.1"/>
    <property type="molecule type" value="Genomic_DNA"/>
</dbReference>
<dbReference type="AlphaFoldDB" id="A0A0A1FHX9"/>